<dbReference type="Proteomes" id="UP001161247">
    <property type="component" value="Chromosome 4"/>
</dbReference>
<dbReference type="FunFam" id="1.10.10.60:FF:000002">
    <property type="entry name" value="Myb family transcription factor"/>
    <property type="match status" value="1"/>
</dbReference>
<evidence type="ECO:0000313" key="8">
    <source>
        <dbReference type="EMBL" id="CAI9104382.1"/>
    </source>
</evidence>
<dbReference type="Gene3D" id="1.10.10.60">
    <property type="entry name" value="Homeodomain-like"/>
    <property type="match status" value="1"/>
</dbReference>
<feature type="domain" description="HTH myb-type" evidence="7">
    <location>
        <begin position="297"/>
        <end position="357"/>
    </location>
</feature>
<evidence type="ECO:0000259" key="7">
    <source>
        <dbReference type="PROSITE" id="PS51294"/>
    </source>
</evidence>
<evidence type="ECO:0000256" key="2">
    <source>
        <dbReference type="ARBA" id="ARBA00023015"/>
    </source>
</evidence>
<evidence type="ECO:0000256" key="1">
    <source>
        <dbReference type="ARBA" id="ARBA00004123"/>
    </source>
</evidence>
<reference evidence="8" key="1">
    <citation type="submission" date="2023-03" db="EMBL/GenBank/DDBJ databases">
        <authorList>
            <person name="Julca I."/>
        </authorList>
    </citation>
    <scope>NUCLEOTIDE SEQUENCE</scope>
</reference>
<dbReference type="PANTHER" id="PTHR31003">
    <property type="entry name" value="MYB FAMILY TRANSCRIPTION FACTOR"/>
    <property type="match status" value="1"/>
</dbReference>
<dbReference type="InterPro" id="IPR006447">
    <property type="entry name" value="Myb_dom_plants"/>
</dbReference>
<dbReference type="PROSITE" id="PS51294">
    <property type="entry name" value="HTH_MYB"/>
    <property type="match status" value="1"/>
</dbReference>
<dbReference type="Pfam" id="PF26575">
    <property type="entry name" value="HHO5_N"/>
    <property type="match status" value="1"/>
</dbReference>
<evidence type="ECO:0000256" key="3">
    <source>
        <dbReference type="ARBA" id="ARBA00023125"/>
    </source>
</evidence>
<evidence type="ECO:0000313" key="9">
    <source>
        <dbReference type="Proteomes" id="UP001161247"/>
    </source>
</evidence>
<evidence type="ECO:0000256" key="4">
    <source>
        <dbReference type="ARBA" id="ARBA00023163"/>
    </source>
</evidence>
<gene>
    <name evidence="8" type="ORF">OLC1_LOCUS13319</name>
</gene>
<keyword evidence="2" id="KW-0805">Transcription regulation</keyword>
<protein>
    <submittedName>
        <fullName evidence="8">OLC1v1003042C2</fullName>
    </submittedName>
</protein>
<dbReference type="NCBIfam" id="TIGR01557">
    <property type="entry name" value="myb_SHAQKYF"/>
    <property type="match status" value="1"/>
</dbReference>
<evidence type="ECO:0000256" key="6">
    <source>
        <dbReference type="SAM" id="MobiDB-lite"/>
    </source>
</evidence>
<dbReference type="InterPro" id="IPR058673">
    <property type="entry name" value="HHO5-like_N"/>
</dbReference>
<sequence length="439" mass="48822">MVVVKAMGSIDPPELSLDFGPVSILTETTVANNNTAAQQEKSCGFVPKTIIELIGEVSAMDGNVQEKLLKLDYYVRRLDDEMRKIDAFKRELPLCMLLLNDAIKTVKEESTKYRKSANAEPVLEEFIPIKKTPDDDDEKNIVDTKTENNDCRDKMSWMSSVQLWNSDITPSPRRTDFQLNRGQDPKPDSKKRTIEEQNQDGFFISCKSQGLATAFAPFKGCSGFPMSMTSKENGYELPGVPKLSLNTPVLGTKKPREDLDIVSSNLDSKVCAARAVPCSLPSVQSNLRVVSQQQQSNSRKQRRCWSPELHRRFVDALHKLGGCQAATPKQIRELMQVDGLTNDEVKSHLQKYRLHTRRLPNTTSTSANQSVMVLGGLWMSQDQNGESSKQSNSQSGSPQCPLQLGGASRGTSMTGGDSMEDDEDEKSESHSWKSHILTS</sequence>
<dbReference type="PANTHER" id="PTHR31003:SF3">
    <property type="entry name" value="HOMEODOMAIN-LIKE SUPERFAMILY PROTEIN-RELATED"/>
    <property type="match status" value="1"/>
</dbReference>
<accession>A0AAV1DCI3</accession>
<dbReference type="EMBL" id="OX459121">
    <property type="protein sequence ID" value="CAI9104382.1"/>
    <property type="molecule type" value="Genomic_DNA"/>
</dbReference>
<keyword evidence="5" id="KW-0539">Nucleus</keyword>
<feature type="region of interest" description="Disordered" evidence="6">
    <location>
        <begin position="381"/>
        <end position="439"/>
    </location>
</feature>
<comment type="subcellular location">
    <subcellularLocation>
        <location evidence="1">Nucleus</location>
    </subcellularLocation>
</comment>
<dbReference type="InterPro" id="IPR001005">
    <property type="entry name" value="SANT/Myb"/>
</dbReference>
<keyword evidence="3" id="KW-0238">DNA-binding</keyword>
<feature type="region of interest" description="Disordered" evidence="6">
    <location>
        <begin position="167"/>
        <end position="192"/>
    </location>
</feature>
<dbReference type="InterPro" id="IPR009057">
    <property type="entry name" value="Homeodomain-like_sf"/>
</dbReference>
<keyword evidence="9" id="KW-1185">Reference proteome</keyword>
<dbReference type="AlphaFoldDB" id="A0AAV1DCI3"/>
<dbReference type="GO" id="GO:0003700">
    <property type="term" value="F:DNA-binding transcription factor activity"/>
    <property type="evidence" value="ECO:0007669"/>
    <property type="project" value="InterPro"/>
</dbReference>
<dbReference type="SUPFAM" id="SSF46689">
    <property type="entry name" value="Homeodomain-like"/>
    <property type="match status" value="1"/>
</dbReference>
<proteinExistence type="predicted"/>
<dbReference type="Pfam" id="PF00249">
    <property type="entry name" value="Myb_DNA-binding"/>
    <property type="match status" value="1"/>
</dbReference>
<organism evidence="8 9">
    <name type="scientific">Oldenlandia corymbosa var. corymbosa</name>
    <dbReference type="NCBI Taxonomy" id="529605"/>
    <lineage>
        <taxon>Eukaryota</taxon>
        <taxon>Viridiplantae</taxon>
        <taxon>Streptophyta</taxon>
        <taxon>Embryophyta</taxon>
        <taxon>Tracheophyta</taxon>
        <taxon>Spermatophyta</taxon>
        <taxon>Magnoliopsida</taxon>
        <taxon>eudicotyledons</taxon>
        <taxon>Gunneridae</taxon>
        <taxon>Pentapetalae</taxon>
        <taxon>asterids</taxon>
        <taxon>lamiids</taxon>
        <taxon>Gentianales</taxon>
        <taxon>Rubiaceae</taxon>
        <taxon>Rubioideae</taxon>
        <taxon>Spermacoceae</taxon>
        <taxon>Hedyotis-Oldenlandia complex</taxon>
        <taxon>Oldenlandia</taxon>
    </lineage>
</organism>
<evidence type="ECO:0000256" key="5">
    <source>
        <dbReference type="ARBA" id="ARBA00023242"/>
    </source>
</evidence>
<dbReference type="GO" id="GO:0003677">
    <property type="term" value="F:DNA binding"/>
    <property type="evidence" value="ECO:0007669"/>
    <property type="project" value="UniProtKB-KW"/>
</dbReference>
<name>A0AAV1DCI3_OLDCO</name>
<feature type="compositionally biased region" description="Low complexity" evidence="6">
    <location>
        <begin position="383"/>
        <end position="399"/>
    </location>
</feature>
<dbReference type="InterPro" id="IPR044787">
    <property type="entry name" value="HHO5-like"/>
</dbReference>
<feature type="compositionally biased region" description="Basic and acidic residues" evidence="6">
    <location>
        <begin position="183"/>
        <end position="192"/>
    </location>
</feature>
<dbReference type="GO" id="GO:0005634">
    <property type="term" value="C:nucleus"/>
    <property type="evidence" value="ECO:0007669"/>
    <property type="project" value="UniProtKB-SubCell"/>
</dbReference>
<dbReference type="InterPro" id="IPR017930">
    <property type="entry name" value="Myb_dom"/>
</dbReference>
<keyword evidence="4" id="KW-0804">Transcription</keyword>